<feature type="transmembrane region" description="Helical" evidence="5">
    <location>
        <begin position="100"/>
        <end position="119"/>
    </location>
</feature>
<dbReference type="AlphaFoldDB" id="A0A0E9NF02"/>
<keyword evidence="5" id="KW-0812">Transmembrane</keyword>
<evidence type="ECO:0000313" key="7">
    <source>
        <dbReference type="Proteomes" id="UP000033140"/>
    </source>
</evidence>
<dbReference type="Proteomes" id="UP000033140">
    <property type="component" value="Unassembled WGS sequence"/>
</dbReference>
<dbReference type="GO" id="GO:0005739">
    <property type="term" value="C:mitochondrion"/>
    <property type="evidence" value="ECO:0007669"/>
    <property type="project" value="UniProtKB-SubCell"/>
</dbReference>
<gene>
    <name evidence="6" type="ORF">G7K_2171-t1</name>
</gene>
<evidence type="ECO:0000313" key="6">
    <source>
        <dbReference type="EMBL" id="GAO47980.1"/>
    </source>
</evidence>
<evidence type="ECO:0000256" key="3">
    <source>
        <dbReference type="ARBA" id="ARBA00022946"/>
    </source>
</evidence>
<keyword evidence="5" id="KW-0472">Membrane</keyword>
<dbReference type="EMBL" id="BACD03000012">
    <property type="protein sequence ID" value="GAO47980.1"/>
    <property type="molecule type" value="Genomic_DNA"/>
</dbReference>
<reference evidence="6 7" key="2">
    <citation type="journal article" date="2014" name="J. Gen. Appl. Microbiol.">
        <title>The early diverging ascomycetous budding yeast Saitoella complicata has three histone deacetylases belonging to the Clr6, Hos2, and Rpd3 lineages.</title>
        <authorList>
            <person name="Nishida H."/>
            <person name="Matsumoto T."/>
            <person name="Kondo S."/>
            <person name="Hamamoto M."/>
            <person name="Yoshikawa H."/>
        </authorList>
    </citation>
    <scope>NUCLEOTIDE SEQUENCE [LARGE SCALE GENOMIC DNA]</scope>
    <source>
        <strain evidence="6 7">NRRL Y-17804</strain>
    </source>
</reference>
<dbReference type="InterPro" id="IPR031568">
    <property type="entry name" value="Pet117"/>
</dbReference>
<evidence type="ECO:0000256" key="4">
    <source>
        <dbReference type="ARBA" id="ARBA00023128"/>
    </source>
</evidence>
<sequence>MQRIKQSIDTNRIRDCVRLSVNEYDRDIYVRFRFRNQFVHGRSFPTSTGPAVKVALLLDNCQLYPTYLAEDLWPGLSAPRYISFLPRTHNLSRMSTKAKITFFTTVSVTAGVVYGVHWLQKMEQGQMHAGVLRDAERMRVRKERELELIAQQELQKQYEKVQTVTRDESKS</sequence>
<keyword evidence="7" id="KW-1185">Reference proteome</keyword>
<keyword evidence="5" id="KW-1133">Transmembrane helix</keyword>
<accession>A0A0E9NF02</accession>
<dbReference type="PANTHER" id="PTHR28163">
    <property type="entry name" value="PROTEIN PET117 HOMOLOG, MITOCHONDRIAL"/>
    <property type="match status" value="1"/>
</dbReference>
<name>A0A0E9NF02_SAICN</name>
<dbReference type="GO" id="GO:0033617">
    <property type="term" value="P:mitochondrial respiratory chain complex IV assembly"/>
    <property type="evidence" value="ECO:0007669"/>
    <property type="project" value="TreeGrafter"/>
</dbReference>
<organism evidence="6 7">
    <name type="scientific">Saitoella complicata (strain BCRC 22490 / CBS 7301 / JCM 7358 / NBRC 10748 / NRRL Y-17804)</name>
    <dbReference type="NCBI Taxonomy" id="698492"/>
    <lineage>
        <taxon>Eukaryota</taxon>
        <taxon>Fungi</taxon>
        <taxon>Dikarya</taxon>
        <taxon>Ascomycota</taxon>
        <taxon>Taphrinomycotina</taxon>
        <taxon>Taphrinomycotina incertae sedis</taxon>
        <taxon>Saitoella</taxon>
    </lineage>
</organism>
<evidence type="ECO:0000256" key="2">
    <source>
        <dbReference type="ARBA" id="ARBA00008197"/>
    </source>
</evidence>
<reference evidence="6 7" key="1">
    <citation type="journal article" date="2011" name="J. Gen. Appl. Microbiol.">
        <title>Draft genome sequencing of the enigmatic yeast Saitoella complicata.</title>
        <authorList>
            <person name="Nishida H."/>
            <person name="Hamamoto M."/>
            <person name="Sugiyama J."/>
        </authorList>
    </citation>
    <scope>NUCLEOTIDE SEQUENCE [LARGE SCALE GENOMIC DNA]</scope>
    <source>
        <strain evidence="6 7">NRRL Y-17804</strain>
    </source>
</reference>
<dbReference type="Pfam" id="PF15786">
    <property type="entry name" value="PET117"/>
    <property type="match status" value="1"/>
</dbReference>
<protein>
    <submittedName>
        <fullName evidence="6">Uncharacterized protein</fullName>
    </submittedName>
</protein>
<proteinExistence type="inferred from homology"/>
<dbReference type="PANTHER" id="PTHR28163:SF1">
    <property type="entry name" value="PROTEIN PET117 HOMOLOG, MITOCHONDRIAL"/>
    <property type="match status" value="1"/>
</dbReference>
<reference evidence="6 7" key="3">
    <citation type="journal article" date="2015" name="Genome Announc.">
        <title>Draft Genome Sequence of the Archiascomycetous Yeast Saitoella complicata.</title>
        <authorList>
            <person name="Yamauchi K."/>
            <person name="Kondo S."/>
            <person name="Hamamoto M."/>
            <person name="Takahashi Y."/>
            <person name="Ogura Y."/>
            <person name="Hayashi T."/>
            <person name="Nishida H."/>
        </authorList>
    </citation>
    <scope>NUCLEOTIDE SEQUENCE [LARGE SCALE GENOMIC DNA]</scope>
    <source>
        <strain evidence="6 7">NRRL Y-17804</strain>
    </source>
</reference>
<keyword evidence="3" id="KW-0809">Transit peptide</keyword>
<evidence type="ECO:0000256" key="5">
    <source>
        <dbReference type="SAM" id="Phobius"/>
    </source>
</evidence>
<comment type="similarity">
    <text evidence="2">Belongs to the PET117 family.</text>
</comment>
<evidence type="ECO:0000256" key="1">
    <source>
        <dbReference type="ARBA" id="ARBA00004173"/>
    </source>
</evidence>
<comment type="subcellular location">
    <subcellularLocation>
        <location evidence="1">Mitochondrion</location>
    </subcellularLocation>
</comment>
<comment type="caution">
    <text evidence="6">The sequence shown here is derived from an EMBL/GenBank/DDBJ whole genome shotgun (WGS) entry which is preliminary data.</text>
</comment>
<keyword evidence="4" id="KW-0496">Mitochondrion</keyword>
<dbReference type="STRING" id="698492.A0A0E9NF02"/>